<dbReference type="PANTHER" id="PTHR33620:SF1">
    <property type="entry name" value="UREASE ACCESSORY PROTEIN F"/>
    <property type="match status" value="1"/>
</dbReference>
<protein>
    <recommendedName>
        <fullName evidence="5">Urease accessory protein UreF</fullName>
    </recommendedName>
</protein>
<dbReference type="PIRSF" id="PIRSF009467">
    <property type="entry name" value="Ureas_acces_UreF"/>
    <property type="match status" value="1"/>
</dbReference>
<dbReference type="Gene3D" id="1.10.4190.10">
    <property type="entry name" value="Urease accessory protein UreF"/>
    <property type="match status" value="1"/>
</dbReference>
<proteinExistence type="predicted"/>
<dbReference type="eggNOG" id="COG0830">
    <property type="taxonomic scope" value="Bacteria"/>
</dbReference>
<evidence type="ECO:0000256" key="1">
    <source>
        <dbReference type="ARBA" id="ARBA00022988"/>
    </source>
</evidence>
<keyword evidence="1" id="KW-0996">Nickel insertion</keyword>
<dbReference type="Pfam" id="PF01730">
    <property type="entry name" value="UreF"/>
    <property type="match status" value="1"/>
</dbReference>
<comment type="caution">
    <text evidence="3">The sequence shown here is derived from an EMBL/GenBank/DDBJ whole genome shotgun (WGS) entry which is preliminary data.</text>
</comment>
<evidence type="ECO:0008006" key="5">
    <source>
        <dbReference type="Google" id="ProtNLM"/>
    </source>
</evidence>
<dbReference type="AlphaFoldDB" id="A0A1T3NUW5"/>
<evidence type="ECO:0000256" key="2">
    <source>
        <dbReference type="ARBA" id="ARBA00023186"/>
    </source>
</evidence>
<keyword evidence="2" id="KW-0143">Chaperone</keyword>
<evidence type="ECO:0000313" key="4">
    <source>
        <dbReference type="Proteomes" id="UP000190037"/>
    </source>
</evidence>
<dbReference type="RefSeq" id="WP_078974844.1">
    <property type="nucleotide sequence ID" value="NZ_MWQN01000001.1"/>
</dbReference>
<reference evidence="3 4" key="1">
    <citation type="submission" date="2017-03" db="EMBL/GenBank/DDBJ databases">
        <title>Draft genome sequence of Streptomyces scabrisporus NF3, endophyte isolated from Amphipterygium adstringens.</title>
        <authorList>
            <person name="Vazquez M."/>
            <person name="Ceapa C.D."/>
            <person name="Rodriguez Luna D."/>
            <person name="Sanchez Esquivel S."/>
        </authorList>
    </citation>
    <scope>NUCLEOTIDE SEQUENCE [LARGE SCALE GENOMIC DNA]</scope>
    <source>
        <strain evidence="3 4">NF3</strain>
    </source>
</reference>
<dbReference type="EMBL" id="MWQN01000001">
    <property type="protein sequence ID" value="OPC80584.1"/>
    <property type="molecule type" value="Genomic_DNA"/>
</dbReference>
<dbReference type="GO" id="GO:0016151">
    <property type="term" value="F:nickel cation binding"/>
    <property type="evidence" value="ECO:0007669"/>
    <property type="project" value="InterPro"/>
</dbReference>
<name>A0A1T3NUW5_9ACTN</name>
<accession>A0A1T3NUW5</accession>
<dbReference type="InterPro" id="IPR002639">
    <property type="entry name" value="UreF"/>
</dbReference>
<keyword evidence="4" id="KW-1185">Reference proteome</keyword>
<sequence>MGAGLLLLGDSRLPAGGYAHSGGLENAVLRGEVHDLDTLTEFLLGKLYSTGAVQAAFAAVAALTAGPYTLPEHGPWAELDAELDARTASAPARAASRAQGRSLRRVVKAAWPTEPWTALGVSPHHAIVLGAAATRARLDAREAAVLAATNVVNGPASAAVKLLSLDPISVTVVLAEMAGHCDQVAEEAADAARTVSADGDWDRLPCWSAVGLDVCHELHVQEEVVHFAS</sequence>
<dbReference type="PANTHER" id="PTHR33620">
    <property type="entry name" value="UREASE ACCESSORY PROTEIN F"/>
    <property type="match status" value="1"/>
</dbReference>
<dbReference type="InterPro" id="IPR038277">
    <property type="entry name" value="UreF_sf"/>
</dbReference>
<evidence type="ECO:0000313" key="3">
    <source>
        <dbReference type="EMBL" id="OPC80584.1"/>
    </source>
</evidence>
<dbReference type="STRING" id="159449.B4N89_06100"/>
<dbReference type="OrthoDB" id="3382047at2"/>
<organism evidence="3 4">
    <name type="scientific">Embleya scabrispora</name>
    <dbReference type="NCBI Taxonomy" id="159449"/>
    <lineage>
        <taxon>Bacteria</taxon>
        <taxon>Bacillati</taxon>
        <taxon>Actinomycetota</taxon>
        <taxon>Actinomycetes</taxon>
        <taxon>Kitasatosporales</taxon>
        <taxon>Streptomycetaceae</taxon>
        <taxon>Embleya</taxon>
    </lineage>
</organism>
<gene>
    <name evidence="3" type="ORF">B4N89_06100</name>
</gene>
<dbReference type="Proteomes" id="UP000190037">
    <property type="component" value="Unassembled WGS sequence"/>
</dbReference>